<feature type="domain" description="NADP-dependent oxidoreductase" evidence="3">
    <location>
        <begin position="31"/>
        <end position="326"/>
    </location>
</feature>
<evidence type="ECO:0000259" key="3">
    <source>
        <dbReference type="Pfam" id="PF00248"/>
    </source>
</evidence>
<gene>
    <name evidence="4" type="ORF">BXZ70DRAFT_999531</name>
</gene>
<organism evidence="4 5">
    <name type="scientific">Cristinia sonorae</name>
    <dbReference type="NCBI Taxonomy" id="1940300"/>
    <lineage>
        <taxon>Eukaryota</taxon>
        <taxon>Fungi</taxon>
        <taxon>Dikarya</taxon>
        <taxon>Basidiomycota</taxon>
        <taxon>Agaricomycotina</taxon>
        <taxon>Agaricomycetes</taxon>
        <taxon>Agaricomycetidae</taxon>
        <taxon>Agaricales</taxon>
        <taxon>Pleurotineae</taxon>
        <taxon>Stephanosporaceae</taxon>
        <taxon>Cristinia</taxon>
    </lineage>
</organism>
<proteinExistence type="inferred from homology"/>
<evidence type="ECO:0000256" key="1">
    <source>
        <dbReference type="ARBA" id="ARBA00022857"/>
    </source>
</evidence>
<dbReference type="InterPro" id="IPR050523">
    <property type="entry name" value="AKR_Detox_Biosynth"/>
</dbReference>
<evidence type="ECO:0000313" key="5">
    <source>
        <dbReference type="Proteomes" id="UP000813824"/>
    </source>
</evidence>
<dbReference type="AlphaFoldDB" id="A0A8K0UTC6"/>
<protein>
    <submittedName>
        <fullName evidence="4">Aldo/keto reductase</fullName>
    </submittedName>
</protein>
<accession>A0A8K0UTC6</accession>
<dbReference type="OrthoDB" id="48988at2759"/>
<name>A0A8K0UTC6_9AGAR</name>
<comment type="similarity">
    <text evidence="2">Belongs to the aldo/keto reductase family. Aldo/keto reductase 2 subfamily.</text>
</comment>
<keyword evidence="1" id="KW-0521">NADP</keyword>
<evidence type="ECO:0000256" key="2">
    <source>
        <dbReference type="ARBA" id="ARBA00038157"/>
    </source>
</evidence>
<dbReference type="Gene3D" id="3.20.20.100">
    <property type="entry name" value="NADP-dependent oxidoreductase domain"/>
    <property type="match status" value="1"/>
</dbReference>
<dbReference type="SUPFAM" id="SSF51430">
    <property type="entry name" value="NAD(P)-linked oxidoreductase"/>
    <property type="match status" value="1"/>
</dbReference>
<reference evidence="4" key="1">
    <citation type="journal article" date="2021" name="New Phytol.">
        <title>Evolutionary innovations through gain and loss of genes in the ectomycorrhizal Boletales.</title>
        <authorList>
            <person name="Wu G."/>
            <person name="Miyauchi S."/>
            <person name="Morin E."/>
            <person name="Kuo A."/>
            <person name="Drula E."/>
            <person name="Varga T."/>
            <person name="Kohler A."/>
            <person name="Feng B."/>
            <person name="Cao Y."/>
            <person name="Lipzen A."/>
            <person name="Daum C."/>
            <person name="Hundley H."/>
            <person name="Pangilinan J."/>
            <person name="Johnson J."/>
            <person name="Barry K."/>
            <person name="LaButti K."/>
            <person name="Ng V."/>
            <person name="Ahrendt S."/>
            <person name="Min B."/>
            <person name="Choi I.G."/>
            <person name="Park H."/>
            <person name="Plett J.M."/>
            <person name="Magnuson J."/>
            <person name="Spatafora J.W."/>
            <person name="Nagy L.G."/>
            <person name="Henrissat B."/>
            <person name="Grigoriev I.V."/>
            <person name="Yang Z.L."/>
            <person name="Xu J."/>
            <person name="Martin F.M."/>
        </authorList>
    </citation>
    <scope>NUCLEOTIDE SEQUENCE</scope>
    <source>
        <strain evidence="4">KKN 215</strain>
    </source>
</reference>
<dbReference type="PANTHER" id="PTHR43364">
    <property type="entry name" value="NADH-SPECIFIC METHYLGLYOXAL REDUCTASE-RELATED"/>
    <property type="match status" value="1"/>
</dbReference>
<keyword evidence="5" id="KW-1185">Reference proteome</keyword>
<dbReference type="EMBL" id="JAEVFJ010000010">
    <property type="protein sequence ID" value="KAH8102173.1"/>
    <property type="molecule type" value="Genomic_DNA"/>
</dbReference>
<dbReference type="Proteomes" id="UP000813824">
    <property type="component" value="Unassembled WGS sequence"/>
</dbReference>
<dbReference type="InterPro" id="IPR023210">
    <property type="entry name" value="NADP_OxRdtase_dom"/>
</dbReference>
<comment type="caution">
    <text evidence="4">The sequence shown here is derived from an EMBL/GenBank/DDBJ whole genome shotgun (WGS) entry which is preliminary data.</text>
</comment>
<sequence>MSNPFAQPPPPATKLGRYRQFSPRAGVHISPIILGGMSIGDKWEKVGLGAMNKESSFQLLDAYYKAGGNAIDTANVYQDGSSEEIIGEWMEARGVRDQMFIMTKYSNNLKMADNTVHQKVMYTGNHVKSMILSVEESLRRLRTNYIDLLFVHWWDYMTSIEEVMDGLHNLVTQGKVLYLGISDTPAHIIAEANTYASWSVLERDFEREYIELARRHNMAITPFGVLAGGKIRSDEEEKRRRETGEAVLDHGWERNEDEKKMSNALEKVAKEIGAKHVTSVAIAYIMQRTPYVFPIIGGRKVEHLMNNLEALDLVLKPEHMRFIESVIPFNPGWPYNLFGNDESDYNMLYKSAGHLDKWPLQQAIRPSV</sequence>
<evidence type="ECO:0000313" key="4">
    <source>
        <dbReference type="EMBL" id="KAH8102173.1"/>
    </source>
</evidence>
<dbReference type="PANTHER" id="PTHR43364:SF7">
    <property type="entry name" value="NADP-DEPENDENT OXIDOREDUCTASE DOMAIN-CONTAINING PROTEIN-RELATED"/>
    <property type="match status" value="1"/>
</dbReference>
<dbReference type="InterPro" id="IPR036812">
    <property type="entry name" value="NAD(P)_OxRdtase_dom_sf"/>
</dbReference>
<dbReference type="Pfam" id="PF00248">
    <property type="entry name" value="Aldo_ket_red"/>
    <property type="match status" value="1"/>
</dbReference>